<proteinExistence type="predicted"/>
<gene>
    <name evidence="2" type="ORF">LtaPh_1103100</name>
</gene>
<name>A0A640KFW9_LEITA</name>
<evidence type="ECO:0000256" key="1">
    <source>
        <dbReference type="SAM" id="MobiDB-lite"/>
    </source>
</evidence>
<dbReference type="Proteomes" id="UP000419144">
    <property type="component" value="Unassembled WGS sequence"/>
</dbReference>
<evidence type="ECO:0000313" key="2">
    <source>
        <dbReference type="EMBL" id="GET86637.1"/>
    </source>
</evidence>
<feature type="region of interest" description="Disordered" evidence="1">
    <location>
        <begin position="20"/>
        <end position="46"/>
    </location>
</feature>
<comment type="caution">
    <text evidence="2">The sequence shown here is derived from an EMBL/GenBank/DDBJ whole genome shotgun (WGS) entry which is preliminary data.</text>
</comment>
<dbReference type="EMBL" id="BLBS01000013">
    <property type="protein sequence ID" value="GET86637.1"/>
    <property type="molecule type" value="Genomic_DNA"/>
</dbReference>
<protein>
    <submittedName>
        <fullName evidence="2">Uncharacterized protein</fullName>
    </submittedName>
</protein>
<dbReference type="OrthoDB" id="264397at2759"/>
<evidence type="ECO:0000313" key="3">
    <source>
        <dbReference type="Proteomes" id="UP000419144"/>
    </source>
</evidence>
<organism evidence="2 3">
    <name type="scientific">Leishmania tarentolae</name>
    <name type="common">Sauroleishmania tarentolae</name>
    <dbReference type="NCBI Taxonomy" id="5689"/>
    <lineage>
        <taxon>Eukaryota</taxon>
        <taxon>Discoba</taxon>
        <taxon>Euglenozoa</taxon>
        <taxon>Kinetoplastea</taxon>
        <taxon>Metakinetoplastina</taxon>
        <taxon>Trypanosomatida</taxon>
        <taxon>Trypanosomatidae</taxon>
        <taxon>Leishmaniinae</taxon>
        <taxon>Leishmania</taxon>
        <taxon>lizard Leishmania</taxon>
    </lineage>
</organism>
<reference evidence="2" key="1">
    <citation type="submission" date="2019-11" db="EMBL/GenBank/DDBJ databases">
        <title>Leishmania tarentolae CDS.</title>
        <authorList>
            <person name="Goto Y."/>
            <person name="Yamagishi J."/>
        </authorList>
    </citation>
    <scope>NUCLEOTIDE SEQUENCE [LARGE SCALE GENOMIC DNA]</scope>
    <source>
        <strain evidence="2">Parrot Tar II</strain>
    </source>
</reference>
<dbReference type="AlphaFoldDB" id="A0A640KFW9"/>
<keyword evidence="3" id="KW-1185">Reference proteome</keyword>
<sequence length="80" mass="9107">MMGDKLTSVSVKYAVERTRSFTTVKQPTDRKNGSPPPPPPLSLTSPTWARTLPWYKTQWFLISPGLRCSQHKRCRGGLFE</sequence>
<accession>A0A640KFW9</accession>
<dbReference type="VEuPathDB" id="TriTrypDB:LtaPh_1103100"/>